<sequence length="186" mass="21375">MSSPDYSSPETPYSYQPLHPKPPQIRLLSLAPTSGPIHCEISTFDLASAPPYKALSYVWGAPTPACSIYINDQPLPVRENLFRFFEAYRDVRKRQPSDRHLWIDQVCINQGDVGERSSQVQMMSDIYTRAESVVVWLGHGDESAYAAAQRFRDQRDTHALSVVLNNPYFSRMWIVQEFLLARRIRI</sequence>
<evidence type="ECO:0000259" key="2">
    <source>
        <dbReference type="Pfam" id="PF06985"/>
    </source>
</evidence>
<dbReference type="PANTHER" id="PTHR24148">
    <property type="entry name" value="ANKYRIN REPEAT DOMAIN-CONTAINING PROTEIN 39 HOMOLOG-RELATED"/>
    <property type="match status" value="1"/>
</dbReference>
<name>A0A6A6ZHJ1_9PLEO</name>
<feature type="domain" description="Heterokaryon incompatibility" evidence="2">
    <location>
        <begin position="52"/>
        <end position="177"/>
    </location>
</feature>
<evidence type="ECO:0000256" key="1">
    <source>
        <dbReference type="SAM" id="MobiDB-lite"/>
    </source>
</evidence>
<dbReference type="OrthoDB" id="194358at2759"/>
<accession>A0A6A6ZHJ1</accession>
<dbReference type="Proteomes" id="UP000799424">
    <property type="component" value="Unassembled WGS sequence"/>
</dbReference>
<protein>
    <submittedName>
        <fullName evidence="3">HET-domain-containing protein</fullName>
    </submittedName>
</protein>
<evidence type="ECO:0000313" key="3">
    <source>
        <dbReference type="EMBL" id="KAF2820169.1"/>
    </source>
</evidence>
<dbReference type="InterPro" id="IPR010730">
    <property type="entry name" value="HET"/>
</dbReference>
<keyword evidence="4" id="KW-1185">Reference proteome</keyword>
<dbReference type="Pfam" id="PF06985">
    <property type="entry name" value="HET"/>
    <property type="match status" value="1"/>
</dbReference>
<dbReference type="PANTHER" id="PTHR24148:SF73">
    <property type="entry name" value="HET DOMAIN PROTEIN (AFU_ORTHOLOGUE AFUA_8G01020)"/>
    <property type="match status" value="1"/>
</dbReference>
<dbReference type="AlphaFoldDB" id="A0A6A6ZHJ1"/>
<organism evidence="3 4">
    <name type="scientific">Ophiobolus disseminans</name>
    <dbReference type="NCBI Taxonomy" id="1469910"/>
    <lineage>
        <taxon>Eukaryota</taxon>
        <taxon>Fungi</taxon>
        <taxon>Dikarya</taxon>
        <taxon>Ascomycota</taxon>
        <taxon>Pezizomycotina</taxon>
        <taxon>Dothideomycetes</taxon>
        <taxon>Pleosporomycetidae</taxon>
        <taxon>Pleosporales</taxon>
        <taxon>Pleosporineae</taxon>
        <taxon>Phaeosphaeriaceae</taxon>
        <taxon>Ophiobolus</taxon>
    </lineage>
</organism>
<proteinExistence type="predicted"/>
<gene>
    <name evidence="3" type="ORF">CC86DRAFT_305412</name>
</gene>
<dbReference type="EMBL" id="MU006241">
    <property type="protein sequence ID" value="KAF2820169.1"/>
    <property type="molecule type" value="Genomic_DNA"/>
</dbReference>
<dbReference type="InterPro" id="IPR052895">
    <property type="entry name" value="HetReg/Transcr_Mod"/>
</dbReference>
<reference evidence="3" key="1">
    <citation type="journal article" date="2020" name="Stud. Mycol.">
        <title>101 Dothideomycetes genomes: a test case for predicting lifestyles and emergence of pathogens.</title>
        <authorList>
            <person name="Haridas S."/>
            <person name="Albert R."/>
            <person name="Binder M."/>
            <person name="Bloem J."/>
            <person name="Labutti K."/>
            <person name="Salamov A."/>
            <person name="Andreopoulos B."/>
            <person name="Baker S."/>
            <person name="Barry K."/>
            <person name="Bills G."/>
            <person name="Bluhm B."/>
            <person name="Cannon C."/>
            <person name="Castanera R."/>
            <person name="Culley D."/>
            <person name="Daum C."/>
            <person name="Ezra D."/>
            <person name="Gonzalez J."/>
            <person name="Henrissat B."/>
            <person name="Kuo A."/>
            <person name="Liang C."/>
            <person name="Lipzen A."/>
            <person name="Lutzoni F."/>
            <person name="Magnuson J."/>
            <person name="Mondo S."/>
            <person name="Nolan M."/>
            <person name="Ohm R."/>
            <person name="Pangilinan J."/>
            <person name="Park H.-J."/>
            <person name="Ramirez L."/>
            <person name="Alfaro M."/>
            <person name="Sun H."/>
            <person name="Tritt A."/>
            <person name="Yoshinaga Y."/>
            <person name="Zwiers L.-H."/>
            <person name="Turgeon B."/>
            <person name="Goodwin S."/>
            <person name="Spatafora J."/>
            <person name="Crous P."/>
            <person name="Grigoriev I."/>
        </authorList>
    </citation>
    <scope>NUCLEOTIDE SEQUENCE</scope>
    <source>
        <strain evidence="3">CBS 113818</strain>
    </source>
</reference>
<feature type="non-terminal residue" evidence="3">
    <location>
        <position position="186"/>
    </location>
</feature>
<feature type="compositionally biased region" description="Polar residues" evidence="1">
    <location>
        <begin position="1"/>
        <end position="14"/>
    </location>
</feature>
<evidence type="ECO:0000313" key="4">
    <source>
        <dbReference type="Proteomes" id="UP000799424"/>
    </source>
</evidence>
<feature type="region of interest" description="Disordered" evidence="1">
    <location>
        <begin position="1"/>
        <end position="20"/>
    </location>
</feature>